<keyword evidence="4" id="KW-1185">Reference proteome</keyword>
<sequence>MSELVPLNFYLLRLPLLPLGKPVQLPEEHIAFATAIATIYENPLLQEAIYLASPALHQEMMKWLRSPAQSDTRHQKLILALYRYLLRMSVRATPYGLFAGCATGTVTAAPSRLEVTPIRVMQKITRLDMGYLSEIATALTKDPETRQKIRFFPNNSLYLSGESYRYFEYQQRDKRRRYFLSGFTCTPYIAAVVVAAAKGARLSELVNVLTEQGIPEAEATKFLHLLIDNQILTAETDPVVTDSDYLSRMIGLLQECPEPPAIVEPLQAIQRLLHYQQHGIQRYQQIREIVQACFPTIDGKDLIQSDLFFKPAANTLNATTVKQLVSQCAELAVLTRPMECADLATFRQQFYQKFEEREIPLMQALDSESGIGYGLVSGDNSSYTPLIDDLIMPGQKNAGNIAWNYYYRFVMNKYLDTQRQGLTRIDITAEDLAALASENEQLVMPSSLFLMGALVADNAQALDTGDYSFILKSFTGPQTWSLLGRFAAGNDSLAQQLREQVQQEQYNNPDRIIAEVVHLPEGRTGNVLLRPRLYDYEIPFLANASVDQDFQIAVSDLYVSVRNNRVVLRSRRLGKEILPRLTSAHNFEQGLPAYKFLCDLQHQEHARGFMWDWGLLGEQPFLPSVHYGNIVLSRARWYLTSKEFQSLQSRNSPAEALLAMWKKYHVPDQVLLAEGDNELLIDIRNPYGQQLAVEKLKKGNIELLEYYFGPASGLVVGEEGAYTNEVIIPVLNKSYVHQQVSPAPAVPERVQRVFPPGSEWLYAKIYCGPKWMDKLLVRELLPLMTELREKGLIQQWFFLRYQDPDHHLRIRLLQTPASAGSNVLTERLRELIQPYIENDVVKKLQYDTYVRELERYGEQTMALSETLFFYDSETAARLLTFIPRNETNDRWLLTLKGVDDLLSAFGLKDTEKLDLCRQLYNGFFTEFNGNDTLLLQLNNKYRRHMRLIADLLQQSPQQAVWPPQVTAVFEERASRLAGIRWQLHSMAADGTIPENMYLELLPHYIHMFMNRMFIANARMHELVVHHFLMKYYTSRVAQHARQMS</sequence>
<dbReference type="OrthoDB" id="1273722at2"/>
<dbReference type="AlphaFoldDB" id="A0A365Y1V0"/>
<dbReference type="InterPro" id="IPR023809">
    <property type="entry name" value="Thiopep_bacteriocin_synth_dom"/>
</dbReference>
<dbReference type="Proteomes" id="UP000253410">
    <property type="component" value="Unassembled WGS sequence"/>
</dbReference>
<evidence type="ECO:0000313" key="3">
    <source>
        <dbReference type="EMBL" id="RBL92480.1"/>
    </source>
</evidence>
<evidence type="ECO:0008006" key="5">
    <source>
        <dbReference type="Google" id="ProtNLM"/>
    </source>
</evidence>
<feature type="domain" description="Lantibiotic dehydratase N-terminal" evidence="1">
    <location>
        <begin position="41"/>
        <end position="690"/>
    </location>
</feature>
<dbReference type="Pfam" id="PF04738">
    <property type="entry name" value="Lant_dehydr_N"/>
    <property type="match status" value="1"/>
</dbReference>
<comment type="caution">
    <text evidence="3">The sequence shown here is derived from an EMBL/GenBank/DDBJ whole genome shotgun (WGS) entry which is preliminary data.</text>
</comment>
<proteinExistence type="predicted"/>
<dbReference type="RefSeq" id="WP_113615082.1">
    <property type="nucleotide sequence ID" value="NZ_QFFJ01000001.1"/>
</dbReference>
<dbReference type="EMBL" id="QFFJ01000001">
    <property type="protein sequence ID" value="RBL92480.1"/>
    <property type="molecule type" value="Genomic_DNA"/>
</dbReference>
<accession>A0A365Y1V0</accession>
<evidence type="ECO:0000259" key="2">
    <source>
        <dbReference type="Pfam" id="PF14028"/>
    </source>
</evidence>
<name>A0A365Y1V0_9BACT</name>
<protein>
    <recommendedName>
        <fullName evidence="5">Lantibiotic dehydratase</fullName>
    </recommendedName>
</protein>
<evidence type="ECO:0000313" key="4">
    <source>
        <dbReference type="Proteomes" id="UP000253410"/>
    </source>
</evidence>
<feature type="domain" description="Thiopeptide-type bacteriocin biosynthesis" evidence="2">
    <location>
        <begin position="760"/>
        <end position="1032"/>
    </location>
</feature>
<gene>
    <name evidence="3" type="ORF">DF182_07825</name>
</gene>
<evidence type="ECO:0000259" key="1">
    <source>
        <dbReference type="Pfam" id="PF04738"/>
    </source>
</evidence>
<reference evidence="3 4" key="1">
    <citation type="submission" date="2018-05" db="EMBL/GenBank/DDBJ databases">
        <title>Chitinophaga sp. K3CV102501T nov., isolated from isolated from a monsoon evergreen broad-leaved forest soil.</title>
        <authorList>
            <person name="Lv Y."/>
        </authorList>
    </citation>
    <scope>NUCLEOTIDE SEQUENCE [LARGE SCALE GENOMIC DNA]</scope>
    <source>
        <strain evidence="3 4">GDMCC 1.1325</strain>
    </source>
</reference>
<dbReference type="Pfam" id="PF14028">
    <property type="entry name" value="Lant_dehydr_C"/>
    <property type="match status" value="1"/>
</dbReference>
<dbReference type="NCBIfam" id="TIGR03891">
    <property type="entry name" value="thiopep_ocin"/>
    <property type="match status" value="1"/>
</dbReference>
<dbReference type="InterPro" id="IPR006827">
    <property type="entry name" value="Lant_deHydtase_N"/>
</dbReference>
<organism evidence="3 4">
    <name type="scientific">Chitinophaga flava</name>
    <dbReference type="NCBI Taxonomy" id="2259036"/>
    <lineage>
        <taxon>Bacteria</taxon>
        <taxon>Pseudomonadati</taxon>
        <taxon>Bacteroidota</taxon>
        <taxon>Chitinophagia</taxon>
        <taxon>Chitinophagales</taxon>
        <taxon>Chitinophagaceae</taxon>
        <taxon>Chitinophaga</taxon>
    </lineage>
</organism>